<dbReference type="OrthoDB" id="2158884at2759"/>
<dbReference type="SMART" id="SM00220">
    <property type="entry name" value="S_TKc"/>
    <property type="match status" value="1"/>
</dbReference>
<evidence type="ECO:0000256" key="1">
    <source>
        <dbReference type="ARBA" id="ARBA00022527"/>
    </source>
</evidence>
<comment type="caution">
    <text evidence="7">The sequence shown here is derived from an EMBL/GenBank/DDBJ whole genome shotgun (WGS) entry which is preliminary data.</text>
</comment>
<dbReference type="GO" id="GO:0004674">
    <property type="term" value="F:protein serine/threonine kinase activity"/>
    <property type="evidence" value="ECO:0007669"/>
    <property type="project" value="UniProtKB-KW"/>
</dbReference>
<keyword evidence="3 4" id="KW-0067">ATP-binding</keyword>
<dbReference type="GO" id="GO:0005524">
    <property type="term" value="F:ATP binding"/>
    <property type="evidence" value="ECO:0007669"/>
    <property type="project" value="UniProtKB-UniRule"/>
</dbReference>
<keyword evidence="1" id="KW-0808">Transferase</keyword>
<dbReference type="InterPro" id="IPR011009">
    <property type="entry name" value="Kinase-like_dom_sf"/>
</dbReference>
<dbReference type="PROSITE" id="PS50011">
    <property type="entry name" value="PROTEIN_KINASE_DOM"/>
    <property type="match status" value="1"/>
</dbReference>
<reference evidence="7" key="1">
    <citation type="submission" date="2020-01" db="EMBL/GenBank/DDBJ databases">
        <title>Genome Sequencing of Three Apophysomyces-Like Fungal Strains Confirms a Novel Fungal Genus in the Mucoromycota with divergent Burkholderia-like Endosymbiotic Bacteria.</title>
        <authorList>
            <person name="Stajich J.E."/>
            <person name="Macias A.M."/>
            <person name="Carter-House D."/>
            <person name="Lovett B."/>
            <person name="Kasson L.R."/>
            <person name="Berry K."/>
            <person name="Grigoriev I."/>
            <person name="Chang Y."/>
            <person name="Spatafora J."/>
            <person name="Kasson M.T."/>
        </authorList>
    </citation>
    <scope>NUCLEOTIDE SEQUENCE</scope>
    <source>
        <strain evidence="7">NRRL A-21654</strain>
    </source>
</reference>
<keyword evidence="1" id="KW-0723">Serine/threonine-protein kinase</keyword>
<dbReference type="InterPro" id="IPR017441">
    <property type="entry name" value="Protein_kinase_ATP_BS"/>
</dbReference>
<feature type="region of interest" description="Disordered" evidence="5">
    <location>
        <begin position="431"/>
        <end position="476"/>
    </location>
</feature>
<dbReference type="EMBL" id="JABAYA010000050">
    <property type="protein sequence ID" value="KAF7727719.1"/>
    <property type="molecule type" value="Genomic_DNA"/>
</dbReference>
<evidence type="ECO:0000313" key="8">
    <source>
        <dbReference type="Proteomes" id="UP000605846"/>
    </source>
</evidence>
<evidence type="ECO:0000259" key="6">
    <source>
        <dbReference type="PROSITE" id="PS50011"/>
    </source>
</evidence>
<dbReference type="FunFam" id="3.30.200.20:FF:000042">
    <property type="entry name" value="Aurora kinase A"/>
    <property type="match status" value="1"/>
</dbReference>
<accession>A0A8H7BU96</accession>
<protein>
    <recommendedName>
        <fullName evidence="6">Protein kinase domain-containing protein</fullName>
    </recommendedName>
</protein>
<sequence>MTKEASPYDDYDFLEEIGTGSFGSVHKAKHKHTQKIVAIKAIKKKFTTPDECNNMREIQLMKQLPSHTNVVQLYDSFLAPTHDFYFVMEYMDGGNLYQLMKERRQAAKPFEQREMRDIVRQILAALAHIHQNNVFHRDMKPENLLIGAGTGRIKYRAPEVLLRSTNYSYPVDLWAVGAIFAELITLTPLFPGQSEIDQLYKICELMGSPGNKLLFARKKSSKPEKKASPGFARRKTLDGTEQRAWTSLPVTRSKSSSSTLCASDGGGEWREGVKLAHKIGFEFPPLLPKPLESVIPNASPLMLDLIRQFLFFNPEQRLKAADALQHDFFLEHSSLPVTFTKAPEKKTASKRHIQRMKLQALTPLTTSDDRTMHGHQTIHQDLPVMTASPLQLSKSLPDDFCQTIPSQQKQLLHPPDPHSSEEQMDIYDSKPTLRSTSSETDHAASLPPLAPPNCSSLVNTATDSAGSAKGWQISSKHLPSMEDVDMKQATDKEELAKHILPAHEDAAYIRTTPSHKRHYVGTDDEQKHTHRRLGFHLSQTMTVENPTFHSDNVIPHGTWRHPTAEDVCMSLVTAKSNPTTASVNTTATTIPCRESFCNIMFKQMYQPHKALGHRTGCIPTMMADATCAHTASTAFAHITSPTTMLQHPLSQNPSFNILYHPCTKQSSDETLYDHDSTSTETVSEEESHPKKSDWMWLKVL</sequence>
<keyword evidence="8" id="KW-1185">Reference proteome</keyword>
<proteinExistence type="predicted"/>
<dbReference type="SUPFAM" id="SSF56112">
    <property type="entry name" value="Protein kinase-like (PK-like)"/>
    <property type="match status" value="1"/>
</dbReference>
<evidence type="ECO:0000313" key="7">
    <source>
        <dbReference type="EMBL" id="KAF7727719.1"/>
    </source>
</evidence>
<evidence type="ECO:0000256" key="2">
    <source>
        <dbReference type="ARBA" id="ARBA00022741"/>
    </source>
</evidence>
<evidence type="ECO:0000256" key="3">
    <source>
        <dbReference type="ARBA" id="ARBA00022840"/>
    </source>
</evidence>
<keyword evidence="2 4" id="KW-0547">Nucleotide-binding</keyword>
<name>A0A8H7BU96_9FUNG</name>
<dbReference type="InterPro" id="IPR008271">
    <property type="entry name" value="Ser/Thr_kinase_AS"/>
</dbReference>
<dbReference type="Proteomes" id="UP000605846">
    <property type="component" value="Unassembled WGS sequence"/>
</dbReference>
<dbReference type="PROSITE" id="PS00108">
    <property type="entry name" value="PROTEIN_KINASE_ST"/>
    <property type="match status" value="1"/>
</dbReference>
<dbReference type="Gene3D" id="1.10.510.10">
    <property type="entry name" value="Transferase(Phosphotransferase) domain 1"/>
    <property type="match status" value="3"/>
</dbReference>
<evidence type="ECO:0000256" key="4">
    <source>
        <dbReference type="PROSITE-ProRule" id="PRU10141"/>
    </source>
</evidence>
<feature type="binding site" evidence="4">
    <location>
        <position position="44"/>
    </location>
    <ligand>
        <name>ATP</name>
        <dbReference type="ChEBI" id="CHEBI:30616"/>
    </ligand>
</feature>
<keyword evidence="1" id="KW-0418">Kinase</keyword>
<feature type="domain" description="Protein kinase" evidence="6">
    <location>
        <begin position="11"/>
        <end position="329"/>
    </location>
</feature>
<dbReference type="AlphaFoldDB" id="A0A8H7BU96"/>
<dbReference type="InterPro" id="IPR050117">
    <property type="entry name" value="MAPK"/>
</dbReference>
<feature type="compositionally biased region" description="Polar residues" evidence="5">
    <location>
        <begin position="453"/>
        <end position="465"/>
    </location>
</feature>
<dbReference type="InterPro" id="IPR000719">
    <property type="entry name" value="Prot_kinase_dom"/>
</dbReference>
<gene>
    <name evidence="7" type="ORF">EC973_007177</name>
</gene>
<organism evidence="7 8">
    <name type="scientific">Apophysomyces ossiformis</name>
    <dbReference type="NCBI Taxonomy" id="679940"/>
    <lineage>
        <taxon>Eukaryota</taxon>
        <taxon>Fungi</taxon>
        <taxon>Fungi incertae sedis</taxon>
        <taxon>Mucoromycota</taxon>
        <taxon>Mucoromycotina</taxon>
        <taxon>Mucoromycetes</taxon>
        <taxon>Mucorales</taxon>
        <taxon>Mucorineae</taxon>
        <taxon>Mucoraceae</taxon>
        <taxon>Apophysomyces</taxon>
    </lineage>
</organism>
<evidence type="ECO:0000256" key="5">
    <source>
        <dbReference type="SAM" id="MobiDB-lite"/>
    </source>
</evidence>
<dbReference type="PROSITE" id="PS00107">
    <property type="entry name" value="PROTEIN_KINASE_ATP"/>
    <property type="match status" value="1"/>
</dbReference>
<dbReference type="PANTHER" id="PTHR24055">
    <property type="entry name" value="MITOGEN-ACTIVATED PROTEIN KINASE"/>
    <property type="match status" value="1"/>
</dbReference>
<dbReference type="Pfam" id="PF00069">
    <property type="entry name" value="Pkinase"/>
    <property type="match status" value="1"/>
</dbReference>